<evidence type="ECO:0000256" key="1">
    <source>
        <dbReference type="SAM" id="MobiDB-lite"/>
    </source>
</evidence>
<comment type="caution">
    <text evidence="2">The sequence shown here is derived from an EMBL/GenBank/DDBJ whole genome shotgun (WGS) entry which is preliminary data.</text>
</comment>
<accession>A0AA36NH29</accession>
<evidence type="ECO:0000313" key="3">
    <source>
        <dbReference type="Proteomes" id="UP001178507"/>
    </source>
</evidence>
<dbReference type="Gene3D" id="3.40.1000.10">
    <property type="entry name" value="Mog1/PsbP, alpha/beta/alpha sandwich"/>
    <property type="match status" value="1"/>
</dbReference>
<keyword evidence="3" id="KW-1185">Reference proteome</keyword>
<sequence>MTVSAPGSYVLHCDGFRGSVPATCQAQGSQAVLALDVNLAGSASLFFSFTLDTPEADPYPNTFLIALRDVQNITLDANVAVPGMHIPQTRVVSSVKIVVVGFENLAWLQAWGDAAQQLGVLSRSIAGVLSIGAQGVAVDSVVAALGTGRRLQSGQTTGHLEVNFSAYSSLVPVGELSDRVTAVGFRVSLQEGLTAEALAAGLASLQVLAVSEPDVPSTTQPPNVTPSPWAFGGFGAFGAFGFAWRAWLSRRLAELKLKWRPCREALCFAQTRHVTRPAREPDKETKLKEEVDREPAGKPGVQEEEAEVSTWTYIFGKPGELRRDLSMVGTSPEKILAAGLLALVIGLGSNLWGQTELLFRLWPGLGEKAREVHLDSLYAVDGLKTYYDEQYQARFPSEWLFDQRVALIKARQSSPDDMLGFSRQKAGSTAQGVVPDAAWGPAGGGDRNLKKRENLSVVKQVLPPKPSGEPQEITEILGDPQASLDRLLRETIAPEGSKKTVEAISAAQVERASHTYYEYQWRSTFPSGVQLRSYSGCSLGPADARGSRSLLTLTLVLPEPEADKTDGVVQLVPQILEGFRVAD</sequence>
<dbReference type="EMBL" id="CAUJNA010003649">
    <property type="protein sequence ID" value="CAJ1406852.1"/>
    <property type="molecule type" value="Genomic_DNA"/>
</dbReference>
<feature type="compositionally biased region" description="Basic and acidic residues" evidence="1">
    <location>
        <begin position="277"/>
        <end position="296"/>
    </location>
</feature>
<organism evidence="2 3">
    <name type="scientific">Effrenium voratum</name>
    <dbReference type="NCBI Taxonomy" id="2562239"/>
    <lineage>
        <taxon>Eukaryota</taxon>
        <taxon>Sar</taxon>
        <taxon>Alveolata</taxon>
        <taxon>Dinophyceae</taxon>
        <taxon>Suessiales</taxon>
        <taxon>Symbiodiniaceae</taxon>
        <taxon>Effrenium</taxon>
    </lineage>
</organism>
<name>A0AA36NH29_9DINO</name>
<reference evidence="2" key="1">
    <citation type="submission" date="2023-08" db="EMBL/GenBank/DDBJ databases">
        <authorList>
            <person name="Chen Y."/>
            <person name="Shah S."/>
            <person name="Dougan E. K."/>
            <person name="Thang M."/>
            <person name="Chan C."/>
        </authorList>
    </citation>
    <scope>NUCLEOTIDE SEQUENCE</scope>
</reference>
<protein>
    <submittedName>
        <fullName evidence="2">Uncharacterized protein</fullName>
    </submittedName>
</protein>
<proteinExistence type="predicted"/>
<dbReference type="Proteomes" id="UP001178507">
    <property type="component" value="Unassembled WGS sequence"/>
</dbReference>
<feature type="region of interest" description="Disordered" evidence="1">
    <location>
        <begin position="277"/>
        <end position="302"/>
    </location>
</feature>
<gene>
    <name evidence="2" type="ORF">EVOR1521_LOCUS28706</name>
</gene>
<dbReference type="AlphaFoldDB" id="A0AA36NH29"/>
<evidence type="ECO:0000313" key="2">
    <source>
        <dbReference type="EMBL" id="CAJ1406852.1"/>
    </source>
</evidence>